<dbReference type="PANTHER" id="PTHR28174:SF1">
    <property type="entry name" value="LARGE RIBOSOMAL SUBUNIT PROTEIN BL31M"/>
    <property type="match status" value="1"/>
</dbReference>
<name>A0A4R0RBZ8_9APHY</name>
<evidence type="ECO:0000256" key="1">
    <source>
        <dbReference type="SAM" id="MobiDB-lite"/>
    </source>
</evidence>
<dbReference type="Proteomes" id="UP000292702">
    <property type="component" value="Unassembled WGS sequence"/>
</dbReference>
<evidence type="ECO:0008006" key="4">
    <source>
        <dbReference type="Google" id="ProtNLM"/>
    </source>
</evidence>
<accession>A0A4R0RBZ8</accession>
<dbReference type="GO" id="GO:0003735">
    <property type="term" value="F:structural constituent of ribosome"/>
    <property type="evidence" value="ECO:0007669"/>
    <property type="project" value="InterPro"/>
</dbReference>
<dbReference type="STRING" id="92696.A0A4R0RBZ8"/>
<dbReference type="AlphaFoldDB" id="A0A4R0RBZ8"/>
<evidence type="ECO:0000313" key="3">
    <source>
        <dbReference type="Proteomes" id="UP000292702"/>
    </source>
</evidence>
<dbReference type="GO" id="GO:0005762">
    <property type="term" value="C:mitochondrial large ribosomal subunit"/>
    <property type="evidence" value="ECO:0007669"/>
    <property type="project" value="InterPro"/>
</dbReference>
<keyword evidence="3" id="KW-1185">Reference proteome</keyword>
<organism evidence="2 3">
    <name type="scientific">Steccherinum ochraceum</name>
    <dbReference type="NCBI Taxonomy" id="92696"/>
    <lineage>
        <taxon>Eukaryota</taxon>
        <taxon>Fungi</taxon>
        <taxon>Dikarya</taxon>
        <taxon>Basidiomycota</taxon>
        <taxon>Agaricomycotina</taxon>
        <taxon>Agaricomycetes</taxon>
        <taxon>Polyporales</taxon>
        <taxon>Steccherinaceae</taxon>
        <taxon>Steccherinum</taxon>
    </lineage>
</organism>
<gene>
    <name evidence="2" type="ORF">EIP91_009026</name>
</gene>
<dbReference type="InterPro" id="IPR034600">
    <property type="entry name" value="Ribosomal_bL31m"/>
</dbReference>
<dbReference type="Gene3D" id="6.20.130.10">
    <property type="match status" value="1"/>
</dbReference>
<evidence type="ECO:0000313" key="2">
    <source>
        <dbReference type="EMBL" id="TCD61108.1"/>
    </source>
</evidence>
<dbReference type="PANTHER" id="PTHR28174">
    <property type="entry name" value="54S RIBOSOMAL PROTEIN L36, MITOCHONDRIAL"/>
    <property type="match status" value="1"/>
</dbReference>
<protein>
    <recommendedName>
        <fullName evidence="4">50S ribosomal protein L31, chloroplastic</fullName>
    </recommendedName>
</protein>
<sequence>MSQPKEQAGRRGRGDKRKGKRREEIRQALARIRLNVRRLCLVFHHSLCLQVPNYDEDRPVLQRTDMSLLSALRTSPCRTSSQVAHELGQTRFVSSSPYGRTHVWKRRPKTLPNPCVPVFPQLVVRADGATYTQYITSPRSVFRLTRDTTNHPLWNTSSMIGEGDESELSGRLGRFNRRFEGLGGSGEDVKWMEGVDSGRPLTQEELDEMKKSVWANAKAGGGAAAKKGGAGSGRRK</sequence>
<dbReference type="GO" id="GO:0032543">
    <property type="term" value="P:mitochondrial translation"/>
    <property type="evidence" value="ECO:0007669"/>
    <property type="project" value="InterPro"/>
</dbReference>
<comment type="caution">
    <text evidence="2">The sequence shown here is derived from an EMBL/GenBank/DDBJ whole genome shotgun (WGS) entry which is preliminary data.</text>
</comment>
<proteinExistence type="predicted"/>
<reference evidence="2 3" key="1">
    <citation type="submission" date="2018-11" db="EMBL/GenBank/DDBJ databases">
        <title>Genome assembly of Steccherinum ochraceum LE-BIN_3174, the white-rot fungus of the Steccherinaceae family (The Residual Polyporoid clade, Polyporales, Basidiomycota).</title>
        <authorList>
            <person name="Fedorova T.V."/>
            <person name="Glazunova O.A."/>
            <person name="Landesman E.O."/>
            <person name="Moiseenko K.V."/>
            <person name="Psurtseva N.V."/>
            <person name="Savinova O.S."/>
            <person name="Shakhova N.V."/>
            <person name="Tyazhelova T.V."/>
            <person name="Vasina D.V."/>
        </authorList>
    </citation>
    <scope>NUCLEOTIDE SEQUENCE [LARGE SCALE GENOMIC DNA]</scope>
    <source>
        <strain evidence="2 3">LE-BIN_3174</strain>
    </source>
</reference>
<feature type="region of interest" description="Disordered" evidence="1">
    <location>
        <begin position="1"/>
        <end position="22"/>
    </location>
</feature>
<dbReference type="EMBL" id="RWJN01000504">
    <property type="protein sequence ID" value="TCD61108.1"/>
    <property type="molecule type" value="Genomic_DNA"/>
</dbReference>
<feature type="compositionally biased region" description="Basic residues" evidence="1">
    <location>
        <begin position="10"/>
        <end position="20"/>
    </location>
</feature>
<dbReference type="OrthoDB" id="5587740at2759"/>